<dbReference type="InterPro" id="IPR036047">
    <property type="entry name" value="F-box-like_dom_sf"/>
</dbReference>
<gene>
    <name evidence="2" type="ORF">Micbo1qcDRAFT_234391</name>
</gene>
<dbReference type="SUPFAM" id="SSF48452">
    <property type="entry name" value="TPR-like"/>
    <property type="match status" value="1"/>
</dbReference>
<protein>
    <recommendedName>
        <fullName evidence="1">F-box domain-containing protein</fullName>
    </recommendedName>
</protein>
<dbReference type="Pfam" id="PF00646">
    <property type="entry name" value="F-box"/>
    <property type="match status" value="1"/>
</dbReference>
<dbReference type="InParanoid" id="A0A136J1U4"/>
<dbReference type="InterPro" id="IPR032675">
    <property type="entry name" value="LRR_dom_sf"/>
</dbReference>
<dbReference type="Gene3D" id="3.80.10.10">
    <property type="entry name" value="Ribonuclease Inhibitor"/>
    <property type="match status" value="1"/>
</dbReference>
<dbReference type="STRING" id="196109.A0A136J1U4"/>
<dbReference type="InterPro" id="IPR011990">
    <property type="entry name" value="TPR-like_helical_dom_sf"/>
</dbReference>
<dbReference type="Gene3D" id="1.20.1280.50">
    <property type="match status" value="1"/>
</dbReference>
<keyword evidence="3" id="KW-1185">Reference proteome</keyword>
<organism evidence="2 3">
    <name type="scientific">Microdochium bolleyi</name>
    <dbReference type="NCBI Taxonomy" id="196109"/>
    <lineage>
        <taxon>Eukaryota</taxon>
        <taxon>Fungi</taxon>
        <taxon>Dikarya</taxon>
        <taxon>Ascomycota</taxon>
        <taxon>Pezizomycotina</taxon>
        <taxon>Sordariomycetes</taxon>
        <taxon>Xylariomycetidae</taxon>
        <taxon>Xylariales</taxon>
        <taxon>Microdochiaceae</taxon>
        <taxon>Microdochium</taxon>
    </lineage>
</organism>
<feature type="domain" description="F-box" evidence="1">
    <location>
        <begin position="166"/>
        <end position="215"/>
    </location>
</feature>
<dbReference type="SUPFAM" id="SSF52047">
    <property type="entry name" value="RNI-like"/>
    <property type="match status" value="1"/>
</dbReference>
<accession>A0A136J1U4</accession>
<dbReference type="Proteomes" id="UP000070501">
    <property type="component" value="Unassembled WGS sequence"/>
</dbReference>
<evidence type="ECO:0000259" key="1">
    <source>
        <dbReference type="PROSITE" id="PS50181"/>
    </source>
</evidence>
<dbReference type="InterPro" id="IPR001810">
    <property type="entry name" value="F-box_dom"/>
</dbReference>
<dbReference type="Gene3D" id="1.25.40.10">
    <property type="entry name" value="Tetratricopeptide repeat domain"/>
    <property type="match status" value="1"/>
</dbReference>
<evidence type="ECO:0000313" key="2">
    <source>
        <dbReference type="EMBL" id="KXJ91181.1"/>
    </source>
</evidence>
<proteinExistence type="predicted"/>
<dbReference type="SUPFAM" id="SSF81383">
    <property type="entry name" value="F-box domain"/>
    <property type="match status" value="1"/>
</dbReference>
<dbReference type="AlphaFoldDB" id="A0A136J1U4"/>
<sequence length="662" mass="74039">MERGKELYAQKQYAQAAKYFIRALDSCPCGIAYREKPCLCKSIVVSIESKTLKDELRKPCICSAKSARRCERKAHVDAFDSLAAAREKEGLLDESMACTEQMINLSPREPKGYLRLGKVLRLQGKPQVAYEAYTAGAQLVAAKHPEHALLPILNAQAAKVKGMTRTDPLAKLPYELIRMILREVGFRTLCLSLRVSKTWRAVLTSAMAQDLWRTQHYYFTHHKPRGFAGPKTALRYASFGGGQLTDLTIDNCKQFGINLAQLGLILSRCGKHLRHLKLRGALTSEVSQGSVSSFKLPLLESLYIGLGIKVPHKWLLQLLRDTSSTIRELAVFDLVPDPGDRPRLFHMTEGPNFQIRKDISWPAMPQLQSLSLSATSHVQIYLNHMASVTPNLQRLWLDEVEPIIEDPDGVNWPKLKCLFVGSNIISRERFGSRHCIRLNPDMEELYVEEHGLNLVPYLDAGRGWPTGEEELAKLRKVGLRHHSSGPPVRERELELLLRPSLESGTLQEVSLHPFPLERFLSSSSVGAARNPSAAAATAMDWFRGDSVTSLAFTGLLAEGYRSAGTADDAVFDLVSRFPSLRTLDISQEQIQNATLGRIIARGVKTMYYAGDLREDLREWAAKTHSAKLVYGPCRASMAEIPDRPSVARRLAQSAKRVRERPV</sequence>
<reference evidence="3" key="1">
    <citation type="submission" date="2016-02" db="EMBL/GenBank/DDBJ databases">
        <title>Draft genome sequence of Microdochium bolleyi, a fungal endophyte of beachgrass.</title>
        <authorList>
            <consortium name="DOE Joint Genome Institute"/>
            <person name="David A.S."/>
            <person name="May G."/>
            <person name="Haridas S."/>
            <person name="Lim J."/>
            <person name="Wang M."/>
            <person name="Labutti K."/>
            <person name="Lipzen A."/>
            <person name="Barry K."/>
            <person name="Grigoriev I.V."/>
        </authorList>
    </citation>
    <scope>NUCLEOTIDE SEQUENCE [LARGE SCALE GENOMIC DNA]</scope>
    <source>
        <strain evidence="3">J235TASD1</strain>
    </source>
</reference>
<evidence type="ECO:0000313" key="3">
    <source>
        <dbReference type="Proteomes" id="UP000070501"/>
    </source>
</evidence>
<dbReference type="PROSITE" id="PS50181">
    <property type="entry name" value="FBOX"/>
    <property type="match status" value="1"/>
</dbReference>
<name>A0A136J1U4_9PEZI</name>
<dbReference type="EMBL" id="KQ964251">
    <property type="protein sequence ID" value="KXJ91181.1"/>
    <property type="molecule type" value="Genomic_DNA"/>
</dbReference>
<dbReference type="OrthoDB" id="629492at2759"/>